<sequence>MSNQNVSSSDIKLKFLKELYSVCLKHVKIIIPTISICAFILFAATHEVEIASISDALNLGGLVLAVTASIMVIISLLVIGLGVLFDDEDKNGLLQKKYPGFYCTFFSVSASMTLFTLSLPLLKIFVIRFSNLRYFLLADILLSFIIINFLIYFRKNERVQIIFMILFVSFSFILCNIFLDTAIKGLAAWFFIMSLLIIFLLTISNVKSIKEIKWIFYFSLILFFSCGFIVFADFGVKLLNIGNIDYKQIVLSYEAKFTLPEDITCDMNNKFDENKTTCQFFDNKVIKIYNVKTNFISSKTYFLETKNGKKFQISNEFYKSSEKF</sequence>
<dbReference type="Proteomes" id="UP000195893">
    <property type="component" value="Unassembled WGS sequence"/>
</dbReference>
<comment type="caution">
    <text evidence="1">The sequence shown here is derived from an EMBL/GenBank/DDBJ whole genome shotgun (WGS) entry which is preliminary data.</text>
</comment>
<gene>
    <name evidence="1" type="ORF">B9N60_08700</name>
</gene>
<organism evidence="1 2">
    <name type="scientific">Campylobacter concisus</name>
    <dbReference type="NCBI Taxonomy" id="199"/>
    <lineage>
        <taxon>Bacteria</taxon>
        <taxon>Pseudomonadati</taxon>
        <taxon>Campylobacterota</taxon>
        <taxon>Epsilonproteobacteria</taxon>
        <taxon>Campylobacterales</taxon>
        <taxon>Campylobacteraceae</taxon>
        <taxon>Campylobacter</taxon>
    </lineage>
</organism>
<evidence type="ECO:0000313" key="1">
    <source>
        <dbReference type="EMBL" id="OUT16428.1"/>
    </source>
</evidence>
<proteinExistence type="predicted"/>
<accession>A0A1Y5N6H0</accession>
<name>A0A1Y5N6H0_9BACT</name>
<protein>
    <submittedName>
        <fullName evidence="1">Uncharacterized protein</fullName>
    </submittedName>
</protein>
<dbReference type="RefSeq" id="WP_087582066.1">
    <property type="nucleotide sequence ID" value="NZ_NDYQ01000015.1"/>
</dbReference>
<reference evidence="1 2" key="1">
    <citation type="submission" date="2017-04" db="EMBL/GenBank/DDBJ databases">
        <title>Complete genome of Campylobacter concisus ATCC 33237T and draft genomes for an additional eight well characterized C. concisus strains.</title>
        <authorList>
            <person name="Cornelius A.J."/>
            <person name="Miller W.G."/>
            <person name="Lastovica A.J."/>
            <person name="On S.L."/>
            <person name="French N.P."/>
            <person name="Vandenberg O."/>
            <person name="Biggs P.J."/>
        </authorList>
    </citation>
    <scope>NUCLEOTIDE SEQUENCE [LARGE SCALE GENOMIC DNA]</scope>
    <source>
        <strain evidence="1 2">Lasto127.99</strain>
    </source>
</reference>
<dbReference type="EMBL" id="NDYQ01000015">
    <property type="protein sequence ID" value="OUT16428.1"/>
    <property type="molecule type" value="Genomic_DNA"/>
</dbReference>
<dbReference type="AlphaFoldDB" id="A0A1Y5N6H0"/>
<evidence type="ECO:0000313" key="2">
    <source>
        <dbReference type="Proteomes" id="UP000195893"/>
    </source>
</evidence>